<proteinExistence type="predicted"/>
<keyword evidence="2" id="KW-1185">Reference proteome</keyword>
<sequence length="100" mass="11297">MDLISAICITSINRYYQHEFFPINSMAKQMPTPGHCLLCKEEVSKRTIKTLIIKKRHDPDGVSRSLIMVDTPYSSPYWLMLSVDPSATLKILMTCSGECG</sequence>
<evidence type="ECO:0000313" key="2">
    <source>
        <dbReference type="Proteomes" id="UP000245657"/>
    </source>
</evidence>
<name>A0A2V2N3F5_9EURY</name>
<reference evidence="1 2" key="1">
    <citation type="submission" date="2018-05" db="EMBL/GenBank/DDBJ databases">
        <title>Draft genome of Methanospirillum lacunae Ki8-1.</title>
        <authorList>
            <person name="Dueholm M.S."/>
            <person name="Nielsen P.H."/>
            <person name="Bakmann L.F."/>
            <person name="Otzen D.E."/>
        </authorList>
    </citation>
    <scope>NUCLEOTIDE SEQUENCE [LARGE SCALE GENOMIC DNA]</scope>
    <source>
        <strain evidence="1 2">Ki8-1</strain>
    </source>
</reference>
<dbReference type="AlphaFoldDB" id="A0A2V2N3F5"/>
<dbReference type="Proteomes" id="UP000245657">
    <property type="component" value="Unassembled WGS sequence"/>
</dbReference>
<dbReference type="RefSeq" id="WP_109970075.1">
    <property type="nucleotide sequence ID" value="NZ_QGMY01000017.1"/>
</dbReference>
<comment type="caution">
    <text evidence="1">The sequence shown here is derived from an EMBL/GenBank/DDBJ whole genome shotgun (WGS) entry which is preliminary data.</text>
</comment>
<protein>
    <submittedName>
        <fullName evidence="1">Uncharacterized protein</fullName>
    </submittedName>
</protein>
<organism evidence="1 2">
    <name type="scientific">Methanospirillum lacunae</name>
    <dbReference type="NCBI Taxonomy" id="668570"/>
    <lineage>
        <taxon>Archaea</taxon>
        <taxon>Methanobacteriati</taxon>
        <taxon>Methanobacteriota</taxon>
        <taxon>Stenosarchaea group</taxon>
        <taxon>Methanomicrobia</taxon>
        <taxon>Methanomicrobiales</taxon>
        <taxon>Methanospirillaceae</taxon>
        <taxon>Methanospirillum</taxon>
    </lineage>
</organism>
<gene>
    <name evidence="1" type="ORF">DK846_16415</name>
</gene>
<accession>A0A2V2N3F5</accession>
<dbReference type="EMBL" id="QGMY01000017">
    <property type="protein sequence ID" value="PWR70011.1"/>
    <property type="molecule type" value="Genomic_DNA"/>
</dbReference>
<evidence type="ECO:0000313" key="1">
    <source>
        <dbReference type="EMBL" id="PWR70011.1"/>
    </source>
</evidence>